<feature type="transmembrane region" description="Helical" evidence="7">
    <location>
        <begin position="243"/>
        <end position="264"/>
    </location>
</feature>
<organism evidence="9 10">
    <name type="scientific">Camellia sinensis var. sinensis</name>
    <name type="common">China tea</name>
    <dbReference type="NCBI Taxonomy" id="542762"/>
    <lineage>
        <taxon>Eukaryota</taxon>
        <taxon>Viridiplantae</taxon>
        <taxon>Streptophyta</taxon>
        <taxon>Embryophyta</taxon>
        <taxon>Tracheophyta</taxon>
        <taxon>Spermatophyta</taxon>
        <taxon>Magnoliopsida</taxon>
        <taxon>eudicotyledons</taxon>
        <taxon>Gunneridae</taxon>
        <taxon>Pentapetalae</taxon>
        <taxon>asterids</taxon>
        <taxon>Ericales</taxon>
        <taxon>Theaceae</taxon>
        <taxon>Camellia</taxon>
    </lineage>
</organism>
<gene>
    <name evidence="9" type="ORF">TEA_016531</name>
</gene>
<evidence type="ECO:0000256" key="6">
    <source>
        <dbReference type="ARBA" id="ARBA00023136"/>
    </source>
</evidence>
<feature type="transmembrane region" description="Helical" evidence="7">
    <location>
        <begin position="86"/>
        <end position="110"/>
    </location>
</feature>
<feature type="transmembrane region" description="Helical" evidence="7">
    <location>
        <begin position="12"/>
        <end position="42"/>
    </location>
</feature>
<feature type="transmembrane region" description="Helical" evidence="7">
    <location>
        <begin position="348"/>
        <end position="365"/>
    </location>
</feature>
<accession>A0A4S4EXX0</accession>
<reference evidence="9 10" key="1">
    <citation type="journal article" date="2018" name="Proc. Natl. Acad. Sci. U.S.A.">
        <title>Draft genome sequence of Camellia sinensis var. sinensis provides insights into the evolution of the tea genome and tea quality.</title>
        <authorList>
            <person name="Wei C."/>
            <person name="Yang H."/>
            <person name="Wang S."/>
            <person name="Zhao J."/>
            <person name="Liu C."/>
            <person name="Gao L."/>
            <person name="Xia E."/>
            <person name="Lu Y."/>
            <person name="Tai Y."/>
            <person name="She G."/>
            <person name="Sun J."/>
            <person name="Cao H."/>
            <person name="Tong W."/>
            <person name="Gao Q."/>
            <person name="Li Y."/>
            <person name="Deng W."/>
            <person name="Jiang X."/>
            <person name="Wang W."/>
            <person name="Chen Q."/>
            <person name="Zhang S."/>
            <person name="Li H."/>
            <person name="Wu J."/>
            <person name="Wang P."/>
            <person name="Li P."/>
            <person name="Shi C."/>
            <person name="Zheng F."/>
            <person name="Jian J."/>
            <person name="Huang B."/>
            <person name="Shan D."/>
            <person name="Shi M."/>
            <person name="Fang C."/>
            <person name="Yue Y."/>
            <person name="Li F."/>
            <person name="Li D."/>
            <person name="Wei S."/>
            <person name="Han B."/>
            <person name="Jiang C."/>
            <person name="Yin Y."/>
            <person name="Xia T."/>
            <person name="Zhang Z."/>
            <person name="Bennetzen J.L."/>
            <person name="Zhao S."/>
            <person name="Wan X."/>
        </authorList>
    </citation>
    <scope>NUCLEOTIDE SEQUENCE [LARGE SCALE GENOMIC DNA]</scope>
    <source>
        <strain evidence="10">cv. Shuchazao</strain>
        <tissue evidence="9">Leaf</tissue>
    </source>
</reference>
<dbReference type="GO" id="GO:0016020">
    <property type="term" value="C:membrane"/>
    <property type="evidence" value="ECO:0007669"/>
    <property type="project" value="UniProtKB-SubCell"/>
</dbReference>
<dbReference type="Gene3D" id="3.80.10.10">
    <property type="entry name" value="Ribonuclease Inhibitor"/>
    <property type="match status" value="1"/>
</dbReference>
<dbReference type="SUPFAM" id="SSF52058">
    <property type="entry name" value="L domain-like"/>
    <property type="match status" value="1"/>
</dbReference>
<feature type="transmembrane region" description="Helical" evidence="7">
    <location>
        <begin position="410"/>
        <end position="440"/>
    </location>
</feature>
<evidence type="ECO:0000313" key="9">
    <source>
        <dbReference type="EMBL" id="THG21889.1"/>
    </source>
</evidence>
<feature type="transmembrane region" description="Helical" evidence="7">
    <location>
        <begin position="130"/>
        <end position="146"/>
    </location>
</feature>
<dbReference type="STRING" id="542762.A0A4S4EXX0"/>
<keyword evidence="6 7" id="KW-0472">Membrane</keyword>
<feature type="transmembrane region" description="Helical" evidence="7">
    <location>
        <begin position="284"/>
        <end position="305"/>
    </location>
</feature>
<feature type="transmembrane region" description="Helical" evidence="7">
    <location>
        <begin position="152"/>
        <end position="176"/>
    </location>
</feature>
<keyword evidence="4" id="KW-0029">Amino-acid transport</keyword>
<dbReference type="GO" id="GO:0006865">
    <property type="term" value="P:amino acid transport"/>
    <property type="evidence" value="ECO:0007669"/>
    <property type="project" value="UniProtKB-KW"/>
</dbReference>
<dbReference type="PANTHER" id="PTHR48017">
    <property type="entry name" value="OS05G0424000 PROTEIN-RELATED"/>
    <property type="match status" value="1"/>
</dbReference>
<evidence type="ECO:0000313" key="10">
    <source>
        <dbReference type="Proteomes" id="UP000306102"/>
    </source>
</evidence>
<keyword evidence="2" id="KW-0813">Transport</keyword>
<dbReference type="Proteomes" id="UP000306102">
    <property type="component" value="Unassembled WGS sequence"/>
</dbReference>
<sequence length="595" mass="65625">MYKASAHIITAIIGSGVLSLAWCVAQLGWVVGVATLLIFSLITLYTSNLLADCYRSPDPATGKRNYTYTDAVKTNLGGAMYVACGIVQYANLCGMVIGYTITASISMVAIKKSNCYHNRGREAQCSFSNNPYMIGLGILEIFLSQIPDFHKLSMLSIVAAFMSFGYSFIGMGLAFAKVVSGGGQRTTMTGVEVGIDISAAEKTWRMFQAFGDIAFAFSYSQLLIEIQDTLKSSKPENKVMKKANVMALLTTTTFYMMCGCFGYAAFGDRAPGNLLTGFGFYEPFWLVDMANIFIVVHLVGAYQVFSQPVFSAVESWANMRWSKSTFVMGEYPMAIGNKFKFNANFFRLTWRTIFVILATTLAMALPFFNDILALLGAIGYWPLTVFFPVEMYIAKRRIRRWTNRWLGLQLINVVCFLVALAATCGSIQVTTLAMALIALFQRRGFPSGHHRPVGQSSLSKALSAYKPFQVSCGLIMVIRIATDGTILLNLKQHWVNLSWTGAWNGTFPPQIGNLSNLVNLGEIPTPIESLNLIKLNLLQNKLTGSIPQRLFQLKNLSVVWLFRNQLSGEIPIAIESPNLIGLDLSENNLTGSIPQ</sequence>
<name>A0A4S4EXX0_CAMSN</name>
<evidence type="ECO:0000256" key="2">
    <source>
        <dbReference type="ARBA" id="ARBA00022448"/>
    </source>
</evidence>
<evidence type="ECO:0000256" key="5">
    <source>
        <dbReference type="ARBA" id="ARBA00022989"/>
    </source>
</evidence>
<comment type="subcellular location">
    <subcellularLocation>
        <location evidence="1">Membrane</location>
    </subcellularLocation>
</comment>
<keyword evidence="5 7" id="KW-1133">Transmembrane helix</keyword>
<evidence type="ECO:0000256" key="7">
    <source>
        <dbReference type="SAM" id="Phobius"/>
    </source>
</evidence>
<feature type="domain" description="Amino acid transporter transmembrane" evidence="8">
    <location>
        <begin position="2"/>
        <end position="429"/>
    </location>
</feature>
<protein>
    <recommendedName>
        <fullName evidence="8">Amino acid transporter transmembrane domain-containing protein</fullName>
    </recommendedName>
</protein>
<dbReference type="Pfam" id="PF01490">
    <property type="entry name" value="Aa_trans"/>
    <property type="match status" value="1"/>
</dbReference>
<proteinExistence type="predicted"/>
<feature type="transmembrane region" description="Helical" evidence="7">
    <location>
        <begin position="371"/>
        <end position="389"/>
    </location>
</feature>
<keyword evidence="10" id="KW-1185">Reference proteome</keyword>
<dbReference type="AlphaFoldDB" id="A0A4S4EXX0"/>
<evidence type="ECO:0000256" key="1">
    <source>
        <dbReference type="ARBA" id="ARBA00004370"/>
    </source>
</evidence>
<dbReference type="InterPro" id="IPR032675">
    <property type="entry name" value="LRR_dom_sf"/>
</dbReference>
<evidence type="ECO:0000256" key="3">
    <source>
        <dbReference type="ARBA" id="ARBA00022692"/>
    </source>
</evidence>
<evidence type="ECO:0000259" key="8">
    <source>
        <dbReference type="Pfam" id="PF01490"/>
    </source>
</evidence>
<keyword evidence="3 7" id="KW-0812">Transmembrane</keyword>
<dbReference type="EMBL" id="SDRB02001162">
    <property type="protein sequence ID" value="THG21889.1"/>
    <property type="molecule type" value="Genomic_DNA"/>
</dbReference>
<evidence type="ECO:0000256" key="4">
    <source>
        <dbReference type="ARBA" id="ARBA00022970"/>
    </source>
</evidence>
<comment type="caution">
    <text evidence="9">The sequence shown here is derived from an EMBL/GenBank/DDBJ whole genome shotgun (WGS) entry which is preliminary data.</text>
</comment>
<dbReference type="InterPro" id="IPR013057">
    <property type="entry name" value="AA_transpt_TM"/>
</dbReference>